<dbReference type="Proteomes" id="UP000004754">
    <property type="component" value="Unassembled WGS sequence"/>
</dbReference>
<dbReference type="RefSeq" id="WP_006599006.1">
    <property type="nucleotide sequence ID" value="NZ_GL622359.1"/>
</dbReference>
<dbReference type="STRING" id="887929.HMP0721_1584"/>
<accession>E6MI51</accession>
<proteinExistence type="predicted"/>
<dbReference type="EMBL" id="AEQN01000022">
    <property type="protein sequence ID" value="EFV01203.1"/>
    <property type="molecule type" value="Genomic_DNA"/>
</dbReference>
<comment type="caution">
    <text evidence="1">The sequence shown here is derived from an EMBL/GenBank/DDBJ whole genome shotgun (WGS) entry which is preliminary data.</text>
</comment>
<evidence type="ECO:0000313" key="2">
    <source>
        <dbReference type="Proteomes" id="UP000004754"/>
    </source>
</evidence>
<dbReference type="HOGENOM" id="CLU_574731_0_0_9"/>
<dbReference type="eggNOG" id="ENOG502ZGY3">
    <property type="taxonomic scope" value="Bacteria"/>
</dbReference>
<reference evidence="1 2" key="1">
    <citation type="submission" date="2010-12" db="EMBL/GenBank/DDBJ databases">
        <authorList>
            <person name="Muzny D."/>
            <person name="Qin X."/>
            <person name="Deng J."/>
            <person name="Jiang H."/>
            <person name="Liu Y."/>
            <person name="Qu J."/>
            <person name="Song X.-Z."/>
            <person name="Zhang L."/>
            <person name="Thornton R."/>
            <person name="Coyle M."/>
            <person name="Francisco L."/>
            <person name="Jackson L."/>
            <person name="Javaid M."/>
            <person name="Korchina V."/>
            <person name="Kovar C."/>
            <person name="Mata R."/>
            <person name="Mathew T."/>
            <person name="Ngo R."/>
            <person name="Nguyen L."/>
            <person name="Nguyen N."/>
            <person name="Okwuonu G."/>
            <person name="Ongeri F."/>
            <person name="Pham C."/>
            <person name="Simmons D."/>
            <person name="Wilczek-Boney K."/>
            <person name="Hale W."/>
            <person name="Jakkamsetti A."/>
            <person name="Pham P."/>
            <person name="Ruth R."/>
            <person name="San Lucas F."/>
            <person name="Warren J."/>
            <person name="Zhang J."/>
            <person name="Zhao Z."/>
            <person name="Zhou C."/>
            <person name="Zhu D."/>
            <person name="Lee S."/>
            <person name="Bess C."/>
            <person name="Blankenburg K."/>
            <person name="Forbes L."/>
            <person name="Fu Q."/>
            <person name="Gubbala S."/>
            <person name="Hirani K."/>
            <person name="Jayaseelan J.C."/>
            <person name="Lara F."/>
            <person name="Munidasa M."/>
            <person name="Palculict T."/>
            <person name="Patil S."/>
            <person name="Pu L.-L."/>
            <person name="Saada N."/>
            <person name="Tang L."/>
            <person name="Weissenberger G."/>
            <person name="Zhu Y."/>
            <person name="Hemphill L."/>
            <person name="Shang Y."/>
            <person name="Youmans B."/>
            <person name="Ayvaz T."/>
            <person name="Ross M."/>
            <person name="Santibanez J."/>
            <person name="Aqrawi P."/>
            <person name="Gross S."/>
            <person name="Joshi V."/>
            <person name="Fowler G."/>
            <person name="Nazareth L."/>
            <person name="Reid J."/>
            <person name="Worley K."/>
            <person name="Petrosino J."/>
            <person name="Highlander S."/>
            <person name="Gibbs R."/>
        </authorList>
    </citation>
    <scope>NUCLEOTIDE SEQUENCE [LARGE SCALE GENOMIC DNA]</scope>
    <source>
        <strain evidence="1 2">ATCC 23263</strain>
    </source>
</reference>
<name>E6MI51_9FIRM</name>
<organism evidence="1 2">
    <name type="scientific">Pseudoramibacter alactolyticus ATCC 23263</name>
    <dbReference type="NCBI Taxonomy" id="887929"/>
    <lineage>
        <taxon>Bacteria</taxon>
        <taxon>Bacillati</taxon>
        <taxon>Bacillota</taxon>
        <taxon>Clostridia</taxon>
        <taxon>Eubacteriales</taxon>
        <taxon>Eubacteriaceae</taxon>
        <taxon>Pseudoramibacter</taxon>
    </lineage>
</organism>
<dbReference type="OrthoDB" id="2067700at2"/>
<keyword evidence="2" id="KW-1185">Reference proteome</keyword>
<dbReference type="AlphaFoldDB" id="E6MI51"/>
<gene>
    <name evidence="1" type="ORF">HMP0721_1584</name>
</gene>
<evidence type="ECO:0000313" key="1">
    <source>
        <dbReference type="EMBL" id="EFV01203.1"/>
    </source>
</evidence>
<sequence>MMKRQITALCLGIILCLNFSGCGIIFHPDRPAEKIPNTDSLTVKSPFDGKSLNEIALICLEKNYPEHDFSLDESRMSISDKELGRAGTFLDEKGRRISLEDWGYAGTEHFGCHDTYFVQWLKEQHFAEKADKIAGKYGCEMDLGTKTYRSLAETRPIMLYFNGKPANRIKRYDPAKLALTAPDTRKLAAMAKEMLNCVNTPLVREPEKIFYSTNEIDVFTQPSMSAIYLKFIFPGEKKKSQSGGIAMGHAYETSLRISFSEKEKSVAELEQEIKGFIRLHLEQEAGVKPEKLRDEAYTPFGGKRVKTSFGRYVMRPGWTFRKAGSDDVWQKAGAKDGDAKITIRTASMPYRVITEGTENAYAGAEHKFNESWRSEMTGHPGCVMQVGADTIGGVPRVWKDGWSIPDTKCYRKKAGAKSKWRKAWRIDLYYPDNAYVRSYYIMGDGRYCQITLFEKHYAPENRWALEQILNSFTVK</sequence>
<protein>
    <submittedName>
        <fullName evidence="1">Uncharacterized protein</fullName>
    </submittedName>
</protein>